<dbReference type="EMBL" id="AFRT01002775">
    <property type="protein sequence ID" value="ELU37239.1"/>
    <property type="molecule type" value="Genomic_DNA"/>
</dbReference>
<sequence>MSGMAMERSTASMSETRVTAQTRCTPGESRPDAVICDFNKSVNMDKIVPCMPLSTIQACQRRWLTIKHVVSIVRASTSP</sequence>
<comment type="caution">
    <text evidence="2">The sequence shown here is derived from an EMBL/GenBank/DDBJ whole genome shotgun (WGS) entry which is preliminary data.</text>
</comment>
<gene>
    <name evidence="2" type="ORF">AG1IA_08734</name>
</gene>
<name>L8WLN1_THACA</name>
<protein>
    <submittedName>
        <fullName evidence="2">Uncharacterized protein</fullName>
    </submittedName>
</protein>
<feature type="compositionally biased region" description="Polar residues" evidence="1">
    <location>
        <begin position="9"/>
        <end position="24"/>
    </location>
</feature>
<dbReference type="HOGENOM" id="CLU_2607663_0_0_1"/>
<evidence type="ECO:0000256" key="1">
    <source>
        <dbReference type="SAM" id="MobiDB-lite"/>
    </source>
</evidence>
<proteinExistence type="predicted"/>
<organism evidence="2 3">
    <name type="scientific">Thanatephorus cucumeris (strain AG1-IA)</name>
    <name type="common">Rice sheath blight fungus</name>
    <name type="synonym">Rhizoctonia solani</name>
    <dbReference type="NCBI Taxonomy" id="983506"/>
    <lineage>
        <taxon>Eukaryota</taxon>
        <taxon>Fungi</taxon>
        <taxon>Dikarya</taxon>
        <taxon>Basidiomycota</taxon>
        <taxon>Agaricomycotina</taxon>
        <taxon>Agaricomycetes</taxon>
        <taxon>Cantharellales</taxon>
        <taxon>Ceratobasidiaceae</taxon>
        <taxon>Rhizoctonia</taxon>
        <taxon>Rhizoctonia solani AG-1</taxon>
    </lineage>
</organism>
<evidence type="ECO:0000313" key="2">
    <source>
        <dbReference type="EMBL" id="ELU37239.1"/>
    </source>
</evidence>
<reference evidence="2 3" key="1">
    <citation type="journal article" date="2013" name="Nat. Commun.">
        <title>The evolution and pathogenic mechanisms of the rice sheath blight pathogen.</title>
        <authorList>
            <person name="Zheng A."/>
            <person name="Lin R."/>
            <person name="Xu L."/>
            <person name="Qin P."/>
            <person name="Tang C."/>
            <person name="Ai P."/>
            <person name="Zhang D."/>
            <person name="Liu Y."/>
            <person name="Sun Z."/>
            <person name="Feng H."/>
            <person name="Wang Y."/>
            <person name="Chen Y."/>
            <person name="Liang X."/>
            <person name="Fu R."/>
            <person name="Li Q."/>
            <person name="Zhang J."/>
            <person name="Yu X."/>
            <person name="Xie Z."/>
            <person name="Ding L."/>
            <person name="Guan P."/>
            <person name="Tang J."/>
            <person name="Liang Y."/>
            <person name="Wang S."/>
            <person name="Deng Q."/>
            <person name="Li S."/>
            <person name="Zhu J."/>
            <person name="Wang L."/>
            <person name="Liu H."/>
            <person name="Li P."/>
        </authorList>
    </citation>
    <scope>NUCLEOTIDE SEQUENCE [LARGE SCALE GENOMIC DNA]</scope>
    <source>
        <strain evidence="3">AG-1 IA</strain>
    </source>
</reference>
<dbReference type="Proteomes" id="UP000011668">
    <property type="component" value="Unassembled WGS sequence"/>
</dbReference>
<accession>L8WLN1</accession>
<feature type="region of interest" description="Disordered" evidence="1">
    <location>
        <begin position="1"/>
        <end position="28"/>
    </location>
</feature>
<evidence type="ECO:0000313" key="3">
    <source>
        <dbReference type="Proteomes" id="UP000011668"/>
    </source>
</evidence>
<dbReference type="AlphaFoldDB" id="L8WLN1"/>
<keyword evidence="3" id="KW-1185">Reference proteome</keyword>